<proteinExistence type="predicted"/>
<dbReference type="PROSITE" id="PS01180">
    <property type="entry name" value="CUB"/>
    <property type="match status" value="2"/>
</dbReference>
<feature type="domain" description="CUB" evidence="4">
    <location>
        <begin position="170"/>
        <end position="292"/>
    </location>
</feature>
<comment type="caution">
    <text evidence="3">Lacks conserved residue(s) required for the propagation of feature annotation.</text>
</comment>
<dbReference type="InterPro" id="IPR036055">
    <property type="entry name" value="LDL_receptor-like_sf"/>
</dbReference>
<dbReference type="Pfam" id="PF00057">
    <property type="entry name" value="Ldl_recept_a"/>
    <property type="match status" value="1"/>
</dbReference>
<evidence type="ECO:0000259" key="4">
    <source>
        <dbReference type="PROSITE" id="PS01180"/>
    </source>
</evidence>
<dbReference type="PANTHER" id="PTHR24251:SF28">
    <property type="entry name" value="NEUROPILIN AND TOLLOID-LIKE, ISOFORM B"/>
    <property type="match status" value="1"/>
</dbReference>
<dbReference type="AlphaFoldDB" id="A0AAD4N6S2"/>
<dbReference type="CDD" id="cd00041">
    <property type="entry name" value="CUB"/>
    <property type="match status" value="2"/>
</dbReference>
<feature type="domain" description="CUB" evidence="4">
    <location>
        <begin position="27"/>
        <end position="157"/>
    </location>
</feature>
<name>A0AAD4N6S2_9BILA</name>
<dbReference type="InterPro" id="IPR023415">
    <property type="entry name" value="LDLR_class-A_CS"/>
</dbReference>
<dbReference type="InterPro" id="IPR035914">
    <property type="entry name" value="Sperma_CUB_dom_sf"/>
</dbReference>
<organism evidence="5 6">
    <name type="scientific">Ditylenchus destructor</name>
    <dbReference type="NCBI Taxonomy" id="166010"/>
    <lineage>
        <taxon>Eukaryota</taxon>
        <taxon>Metazoa</taxon>
        <taxon>Ecdysozoa</taxon>
        <taxon>Nematoda</taxon>
        <taxon>Chromadorea</taxon>
        <taxon>Rhabditida</taxon>
        <taxon>Tylenchina</taxon>
        <taxon>Tylenchomorpha</taxon>
        <taxon>Sphaerularioidea</taxon>
        <taxon>Anguinidae</taxon>
        <taxon>Anguininae</taxon>
        <taxon>Ditylenchus</taxon>
    </lineage>
</organism>
<evidence type="ECO:0000256" key="2">
    <source>
        <dbReference type="ARBA" id="ARBA00023157"/>
    </source>
</evidence>
<dbReference type="Pfam" id="PF00431">
    <property type="entry name" value="CUB"/>
    <property type="match status" value="2"/>
</dbReference>
<gene>
    <name evidence="5" type="ORF">DdX_07100</name>
</gene>
<dbReference type="PROSITE" id="PS50068">
    <property type="entry name" value="LDLRA_2"/>
    <property type="match status" value="1"/>
</dbReference>
<dbReference type="Gene3D" id="4.10.400.10">
    <property type="entry name" value="Low-density Lipoprotein Receptor"/>
    <property type="match status" value="1"/>
</dbReference>
<evidence type="ECO:0000256" key="1">
    <source>
        <dbReference type="ARBA" id="ARBA00022737"/>
    </source>
</evidence>
<reference evidence="5" key="1">
    <citation type="submission" date="2022-01" db="EMBL/GenBank/DDBJ databases">
        <title>Genome Sequence Resource for Two Populations of Ditylenchus destructor, the Migratory Endoparasitic Phytonematode.</title>
        <authorList>
            <person name="Zhang H."/>
            <person name="Lin R."/>
            <person name="Xie B."/>
        </authorList>
    </citation>
    <scope>NUCLEOTIDE SEQUENCE</scope>
    <source>
        <strain evidence="5">BazhouSP</strain>
    </source>
</reference>
<dbReference type="CDD" id="cd00112">
    <property type="entry name" value="LDLa"/>
    <property type="match status" value="1"/>
</dbReference>
<dbReference type="SMART" id="SM00042">
    <property type="entry name" value="CUB"/>
    <property type="match status" value="2"/>
</dbReference>
<dbReference type="InterPro" id="IPR000859">
    <property type="entry name" value="CUB_dom"/>
</dbReference>
<dbReference type="Proteomes" id="UP001201812">
    <property type="component" value="Unassembled WGS sequence"/>
</dbReference>
<protein>
    <submittedName>
        <fullName evidence="5">CUB domain-containing protein</fullName>
    </submittedName>
</protein>
<dbReference type="SMART" id="SM00192">
    <property type="entry name" value="LDLa"/>
    <property type="match status" value="1"/>
</dbReference>
<evidence type="ECO:0000313" key="5">
    <source>
        <dbReference type="EMBL" id="KAI1717357.1"/>
    </source>
</evidence>
<keyword evidence="2 3" id="KW-1015">Disulfide bond</keyword>
<keyword evidence="1" id="KW-0677">Repeat</keyword>
<dbReference type="SUPFAM" id="SSF57424">
    <property type="entry name" value="LDL receptor-like module"/>
    <property type="match status" value="1"/>
</dbReference>
<dbReference type="InterPro" id="IPR002172">
    <property type="entry name" value="LDrepeatLR_classA_rpt"/>
</dbReference>
<evidence type="ECO:0000256" key="3">
    <source>
        <dbReference type="PROSITE-ProRule" id="PRU00124"/>
    </source>
</evidence>
<evidence type="ECO:0000313" key="6">
    <source>
        <dbReference type="Proteomes" id="UP001201812"/>
    </source>
</evidence>
<dbReference type="EMBL" id="JAKKPZ010000009">
    <property type="protein sequence ID" value="KAI1717357.1"/>
    <property type="molecule type" value="Genomic_DNA"/>
</dbReference>
<dbReference type="PANTHER" id="PTHR24251">
    <property type="entry name" value="OVOCHYMASE-RELATED"/>
    <property type="match status" value="1"/>
</dbReference>
<comment type="caution">
    <text evidence="5">The sequence shown here is derived from an EMBL/GenBank/DDBJ whole genome shotgun (WGS) entry which is preliminary data.</text>
</comment>
<dbReference type="SUPFAM" id="SSF49854">
    <property type="entry name" value="Spermadhesin, CUB domain"/>
    <property type="match status" value="2"/>
</dbReference>
<sequence length="552" mass="61305">MGATPAAAHFMVDNRNNMPSTSYGDPCAKFSQSGKLDGINEFASPNYPQKYLPNLDCVRVIQSPPSYDIVIRFKRAFEVEAAYEDPSGDISSVVLNCPNDFLELRDGRYPFSPLLARLCGSKAPTYDVRSRSGFLWMHFHSDNLLEYNGFIAEYEFLRSGIPIGPPLQECHFTFALPLDGIVNISTVREFYVKNREPNASLDCVWHIQVPKWLSTVVFVEQFELASPNHCHENFLEIYAGPVAQNPLKRYCGITATHVYTGQSTVFIRIFAAGTTQVFSSNIRVLFSTYVALKNCTQKGLFTCGDDICIPKQLVCNGKSNCLYGKDEERCEKEVSLFYKIVHSSYSPLFCVLSLVTLAVVGLCVRYRPFRGNQQTFEAYLKGITSKDQPLSIISHASMGMLPEHRDDNDDFTRSTVIPVNTVGNNLRSSNSSPSLSDKLILTVSNNSTAHHARCRKFDLGLHSTANGTCVGATSYHENHTTHPCSSQLNASLPAIVFSLATDTPKHSVEHIEKAVRIVNVPMDSLDAKIGYSSDESDEELETSFASSRVISV</sequence>
<accession>A0AAD4N6S2</accession>
<dbReference type="PROSITE" id="PS01209">
    <property type="entry name" value="LDLRA_1"/>
    <property type="match status" value="1"/>
</dbReference>
<feature type="disulfide bond" evidence="3">
    <location>
        <begin position="303"/>
        <end position="321"/>
    </location>
</feature>
<feature type="disulfide bond" evidence="3">
    <location>
        <begin position="315"/>
        <end position="330"/>
    </location>
</feature>
<dbReference type="Gene3D" id="2.60.120.290">
    <property type="entry name" value="Spermadhesin, CUB domain"/>
    <property type="match status" value="2"/>
</dbReference>
<keyword evidence="6" id="KW-1185">Reference proteome</keyword>